<dbReference type="Pfam" id="PF13409">
    <property type="entry name" value="GST_N_2"/>
    <property type="match status" value="1"/>
</dbReference>
<keyword evidence="3" id="KW-1185">Reference proteome</keyword>
<dbReference type="InterPro" id="IPR036249">
    <property type="entry name" value="Thioredoxin-like_sf"/>
</dbReference>
<organism evidence="2 3">
    <name type="scientific">Falsiroseomonas stagni DSM 19981</name>
    <dbReference type="NCBI Taxonomy" id="1123062"/>
    <lineage>
        <taxon>Bacteria</taxon>
        <taxon>Pseudomonadati</taxon>
        <taxon>Pseudomonadota</taxon>
        <taxon>Alphaproteobacteria</taxon>
        <taxon>Acetobacterales</taxon>
        <taxon>Roseomonadaceae</taxon>
        <taxon>Falsiroseomonas</taxon>
    </lineage>
</organism>
<dbReference type="PROSITE" id="PS50404">
    <property type="entry name" value="GST_NTER"/>
    <property type="match status" value="1"/>
</dbReference>
<proteinExistence type="predicted"/>
<dbReference type="STRING" id="1123062.SAMN02745775_101285"/>
<dbReference type="AlphaFoldDB" id="A0A1I3XGM5"/>
<dbReference type="PANTHER" id="PTHR43968:SF6">
    <property type="entry name" value="GLUTATHIONE S-TRANSFERASE OMEGA"/>
    <property type="match status" value="1"/>
</dbReference>
<dbReference type="Gene3D" id="1.20.1050.10">
    <property type="match status" value="1"/>
</dbReference>
<dbReference type="Proteomes" id="UP000199473">
    <property type="component" value="Unassembled WGS sequence"/>
</dbReference>
<dbReference type="SUPFAM" id="SSF52833">
    <property type="entry name" value="Thioredoxin-like"/>
    <property type="match status" value="1"/>
</dbReference>
<dbReference type="PANTHER" id="PTHR43968">
    <property type="match status" value="1"/>
</dbReference>
<name>A0A1I3XGM5_9PROT</name>
<reference evidence="2 3" key="1">
    <citation type="submission" date="2016-10" db="EMBL/GenBank/DDBJ databases">
        <authorList>
            <person name="de Groot N.N."/>
        </authorList>
    </citation>
    <scope>NUCLEOTIDE SEQUENCE [LARGE SCALE GENOMIC DNA]</scope>
    <source>
        <strain evidence="2 3">DSM 19981</strain>
    </source>
</reference>
<protein>
    <submittedName>
        <fullName evidence="2">Glutathione S-transferase</fullName>
    </submittedName>
</protein>
<feature type="domain" description="GST N-terminal" evidence="1">
    <location>
        <begin position="6"/>
        <end position="89"/>
    </location>
</feature>
<dbReference type="SUPFAM" id="SSF47616">
    <property type="entry name" value="GST C-terminal domain-like"/>
    <property type="match status" value="1"/>
</dbReference>
<dbReference type="GO" id="GO:0005737">
    <property type="term" value="C:cytoplasm"/>
    <property type="evidence" value="ECO:0007669"/>
    <property type="project" value="TreeGrafter"/>
</dbReference>
<dbReference type="GO" id="GO:0016740">
    <property type="term" value="F:transferase activity"/>
    <property type="evidence" value="ECO:0007669"/>
    <property type="project" value="UniProtKB-KW"/>
</dbReference>
<sequence length="209" mass="23316">MTTTPPPMTLHWSPRSPFVRKVMVFAHEAGLVDRIRTVRTPVAMTKPNHDLLPLNPIGKIPTLELPDGSVLYDSGVICEYLDTLHPGPRMIPAEGAARWVELRRHAMATLFLDTLILWRNERDKEHPLPALLDAFALKTTHALRAIEAEIEDIAARPIGLAQVTLGVVGAYLDFRFADIDWRAACPRFAAWHAEFAKRPSMMATVVAEG</sequence>
<gene>
    <name evidence="2" type="ORF">SAMN02745775_101285</name>
</gene>
<dbReference type="InterPro" id="IPR050983">
    <property type="entry name" value="GST_Omega/HSP26"/>
</dbReference>
<keyword evidence="2" id="KW-0808">Transferase</keyword>
<dbReference type="InterPro" id="IPR036282">
    <property type="entry name" value="Glutathione-S-Trfase_C_sf"/>
</dbReference>
<dbReference type="EMBL" id="FOSQ01000001">
    <property type="protein sequence ID" value="SFK18610.1"/>
    <property type="molecule type" value="Genomic_DNA"/>
</dbReference>
<evidence type="ECO:0000313" key="2">
    <source>
        <dbReference type="EMBL" id="SFK18610.1"/>
    </source>
</evidence>
<evidence type="ECO:0000313" key="3">
    <source>
        <dbReference type="Proteomes" id="UP000199473"/>
    </source>
</evidence>
<dbReference type="InterPro" id="IPR004045">
    <property type="entry name" value="Glutathione_S-Trfase_N"/>
</dbReference>
<evidence type="ECO:0000259" key="1">
    <source>
        <dbReference type="PROSITE" id="PS50404"/>
    </source>
</evidence>
<dbReference type="RefSeq" id="WP_245761875.1">
    <property type="nucleotide sequence ID" value="NZ_FOSQ01000001.1"/>
</dbReference>
<dbReference type="Gene3D" id="3.40.30.10">
    <property type="entry name" value="Glutaredoxin"/>
    <property type="match status" value="1"/>
</dbReference>
<accession>A0A1I3XGM5</accession>